<proteinExistence type="predicted"/>
<evidence type="ECO:0008006" key="4">
    <source>
        <dbReference type="Google" id="ProtNLM"/>
    </source>
</evidence>
<evidence type="ECO:0000256" key="1">
    <source>
        <dbReference type="SAM" id="SignalP"/>
    </source>
</evidence>
<gene>
    <name evidence="2" type="ORF">B296_00016208</name>
</gene>
<evidence type="ECO:0000313" key="2">
    <source>
        <dbReference type="EMBL" id="RRT83159.1"/>
    </source>
</evidence>
<reference evidence="2 3" key="1">
    <citation type="journal article" date="2014" name="Agronomy (Basel)">
        <title>A Draft Genome Sequence for Ensete ventricosum, the Drought-Tolerant Tree Against Hunger.</title>
        <authorList>
            <person name="Harrison J."/>
            <person name="Moore K.A."/>
            <person name="Paszkiewicz K."/>
            <person name="Jones T."/>
            <person name="Grant M."/>
            <person name="Ambacheew D."/>
            <person name="Muzemil S."/>
            <person name="Studholme D.J."/>
        </authorList>
    </citation>
    <scope>NUCLEOTIDE SEQUENCE [LARGE SCALE GENOMIC DNA]</scope>
</reference>
<keyword evidence="1" id="KW-0732">Signal</keyword>
<feature type="chain" id="PRO_5019010905" description="Malectin-like domain-containing protein" evidence="1">
    <location>
        <begin position="29"/>
        <end position="68"/>
    </location>
</feature>
<dbReference type="AlphaFoldDB" id="A0A427B3V0"/>
<dbReference type="Proteomes" id="UP000287651">
    <property type="component" value="Unassembled WGS sequence"/>
</dbReference>
<sequence length="68" mass="7487">MGRTAVALTALFDLVVLLLLPAAVVVESVTDSSDGNFYSRDSSIDWDLSNNDIRETIPYQLPPNLTYL</sequence>
<accession>A0A427B3V0</accession>
<dbReference type="EMBL" id="AMZH03000549">
    <property type="protein sequence ID" value="RRT83159.1"/>
    <property type="molecule type" value="Genomic_DNA"/>
</dbReference>
<protein>
    <recommendedName>
        <fullName evidence="4">Malectin-like domain-containing protein</fullName>
    </recommendedName>
</protein>
<evidence type="ECO:0000313" key="3">
    <source>
        <dbReference type="Proteomes" id="UP000287651"/>
    </source>
</evidence>
<comment type="caution">
    <text evidence="2">The sequence shown here is derived from an EMBL/GenBank/DDBJ whole genome shotgun (WGS) entry which is preliminary data.</text>
</comment>
<organism evidence="2 3">
    <name type="scientific">Ensete ventricosum</name>
    <name type="common">Abyssinian banana</name>
    <name type="synonym">Musa ensete</name>
    <dbReference type="NCBI Taxonomy" id="4639"/>
    <lineage>
        <taxon>Eukaryota</taxon>
        <taxon>Viridiplantae</taxon>
        <taxon>Streptophyta</taxon>
        <taxon>Embryophyta</taxon>
        <taxon>Tracheophyta</taxon>
        <taxon>Spermatophyta</taxon>
        <taxon>Magnoliopsida</taxon>
        <taxon>Liliopsida</taxon>
        <taxon>Zingiberales</taxon>
        <taxon>Musaceae</taxon>
        <taxon>Ensete</taxon>
    </lineage>
</organism>
<feature type="signal peptide" evidence="1">
    <location>
        <begin position="1"/>
        <end position="28"/>
    </location>
</feature>
<name>A0A427B3V0_ENSVE</name>